<dbReference type="RefSeq" id="WP_164612425.1">
    <property type="nucleotide sequence ID" value="NZ_JAAIKE010000003.1"/>
</dbReference>
<dbReference type="EMBL" id="JAAIKE010000003">
    <property type="protein sequence ID" value="NEX47105.1"/>
    <property type="molecule type" value="Genomic_DNA"/>
</dbReference>
<feature type="transmembrane region" description="Helical" evidence="2">
    <location>
        <begin position="99"/>
        <end position="118"/>
    </location>
</feature>
<sequence length="292" mass="31647">MAQRFGGKFSPGANPGQGSPLPPAHPFDGKQPLKGAGRARFLGIAALLFLPAAFTGDPRALMFGLAATGLLLAAAFLTREGIKAHAAYDERKVARRPAFPRKIFGAVLTGAGLVAGGLMNHEGLLYPLLFGIAGAALHFNTFGADPMRDKGAEGVDTFQTDRVARAVDEAEKHLSAMRDAILRAGDRQLEGRVDRFTAAARRLFRTVEDDPRDLTAARKYLSVYLMGARDATVKFADVYARSRDAQARTDYLALLDDLETTFADRSRSLLNDNRSDLDVEISVLRDRLKSEA</sequence>
<feature type="transmembrane region" description="Helical" evidence="2">
    <location>
        <begin position="60"/>
        <end position="78"/>
    </location>
</feature>
<feature type="transmembrane region" description="Helical" evidence="2">
    <location>
        <begin position="37"/>
        <end position="54"/>
    </location>
</feature>
<dbReference type="InterPro" id="IPR018770">
    <property type="entry name" value="ChloroindolylP_hydrolase"/>
</dbReference>
<dbReference type="AlphaFoldDB" id="A0A6B3RSV9"/>
<feature type="region of interest" description="Disordered" evidence="1">
    <location>
        <begin position="1"/>
        <end position="29"/>
    </location>
</feature>
<evidence type="ECO:0000313" key="4">
    <source>
        <dbReference type="Proteomes" id="UP000481421"/>
    </source>
</evidence>
<keyword evidence="4" id="KW-1185">Reference proteome</keyword>
<evidence type="ECO:0000256" key="1">
    <source>
        <dbReference type="SAM" id="MobiDB-lite"/>
    </source>
</evidence>
<organism evidence="3 4">
    <name type="scientific">Pseudotabrizicola algicola</name>
    <dbReference type="NCBI Taxonomy" id="2709381"/>
    <lineage>
        <taxon>Bacteria</taxon>
        <taxon>Pseudomonadati</taxon>
        <taxon>Pseudomonadota</taxon>
        <taxon>Alphaproteobacteria</taxon>
        <taxon>Rhodobacterales</taxon>
        <taxon>Paracoccaceae</taxon>
        <taxon>Pseudotabrizicola</taxon>
    </lineage>
</organism>
<keyword evidence="2" id="KW-1133">Transmembrane helix</keyword>
<proteinExistence type="predicted"/>
<dbReference type="Pfam" id="PF10112">
    <property type="entry name" value="Halogen_Hydrol"/>
    <property type="match status" value="1"/>
</dbReference>
<name>A0A6B3RSV9_9RHOB</name>
<gene>
    <name evidence="3" type="ORF">G3572_12880</name>
</gene>
<protein>
    <recommendedName>
        <fullName evidence="5">5-bromo-4-chloroindolyl phosphate hydrolysis protein</fullName>
    </recommendedName>
</protein>
<keyword evidence="2" id="KW-0472">Membrane</keyword>
<evidence type="ECO:0008006" key="5">
    <source>
        <dbReference type="Google" id="ProtNLM"/>
    </source>
</evidence>
<keyword evidence="2" id="KW-0812">Transmembrane</keyword>
<reference evidence="3 4" key="1">
    <citation type="submission" date="2020-02" db="EMBL/GenBank/DDBJ databases">
        <title>Rhodobacter algicola sp. nov., isolated from microalga culture.</title>
        <authorList>
            <person name="Park C.-Y."/>
        </authorList>
    </citation>
    <scope>NUCLEOTIDE SEQUENCE [LARGE SCALE GENOMIC DNA]</scope>
    <source>
        <strain evidence="3 4">ETT8</strain>
    </source>
</reference>
<evidence type="ECO:0000313" key="3">
    <source>
        <dbReference type="EMBL" id="NEX47105.1"/>
    </source>
</evidence>
<accession>A0A6B3RSV9</accession>
<comment type="caution">
    <text evidence="3">The sequence shown here is derived from an EMBL/GenBank/DDBJ whole genome shotgun (WGS) entry which is preliminary data.</text>
</comment>
<evidence type="ECO:0000256" key="2">
    <source>
        <dbReference type="SAM" id="Phobius"/>
    </source>
</evidence>
<dbReference type="Proteomes" id="UP000481421">
    <property type="component" value="Unassembled WGS sequence"/>
</dbReference>